<dbReference type="Gene3D" id="1.20.58.1060">
    <property type="match status" value="1"/>
</dbReference>
<evidence type="ECO:0000313" key="24">
    <source>
        <dbReference type="RefSeq" id="XP_014069712.2"/>
    </source>
</evidence>
<feature type="compositionally biased region" description="Low complexity" evidence="18">
    <location>
        <begin position="7844"/>
        <end position="7865"/>
    </location>
</feature>
<feature type="coiled-coil region" evidence="17">
    <location>
        <begin position="5378"/>
        <end position="5419"/>
    </location>
</feature>
<feature type="region of interest" description="Disordered" evidence="18">
    <location>
        <begin position="3225"/>
        <end position="3268"/>
    </location>
</feature>
<dbReference type="PANTHER" id="PTHR23169">
    <property type="entry name" value="ENVOPLAKIN"/>
    <property type="match status" value="1"/>
</dbReference>
<keyword evidence="5" id="KW-1003">Cell membrane</keyword>
<evidence type="ECO:0000256" key="3">
    <source>
        <dbReference type="ARBA" id="ARBA00004316"/>
    </source>
</evidence>
<dbReference type="SUPFAM" id="SSF46966">
    <property type="entry name" value="Spectrin repeat"/>
    <property type="match status" value="27"/>
</dbReference>
<dbReference type="SUPFAM" id="SSF75399">
    <property type="entry name" value="Plakin repeat"/>
    <property type="match status" value="3"/>
</dbReference>
<dbReference type="GO" id="GO:0005198">
    <property type="term" value="F:structural molecule activity"/>
    <property type="evidence" value="ECO:0007669"/>
    <property type="project" value="TreeGrafter"/>
</dbReference>
<dbReference type="PROSITE" id="PS50002">
    <property type="entry name" value="SH3"/>
    <property type="match status" value="1"/>
</dbReference>
<dbReference type="Pfam" id="PF00435">
    <property type="entry name" value="Spectrin"/>
    <property type="match status" value="19"/>
</dbReference>
<dbReference type="SUPFAM" id="SSF47473">
    <property type="entry name" value="EF-hand"/>
    <property type="match status" value="1"/>
</dbReference>
<protein>
    <submittedName>
        <fullName evidence="24">Dystonin isoform X18</fullName>
    </submittedName>
</protein>
<feature type="region of interest" description="Disordered" evidence="18">
    <location>
        <begin position="7790"/>
        <end position="7874"/>
    </location>
</feature>
<dbReference type="InterPro" id="IPR001452">
    <property type="entry name" value="SH3_domain"/>
</dbReference>
<feature type="compositionally biased region" description="Low complexity" evidence="18">
    <location>
        <begin position="7915"/>
        <end position="7925"/>
    </location>
</feature>
<evidence type="ECO:0000256" key="7">
    <source>
        <dbReference type="ARBA" id="ARBA00022553"/>
    </source>
</evidence>
<feature type="domain" description="EF-hand" evidence="21">
    <location>
        <begin position="7534"/>
        <end position="7569"/>
    </location>
</feature>
<feature type="compositionally biased region" description="Polar residues" evidence="18">
    <location>
        <begin position="3247"/>
        <end position="3268"/>
    </location>
</feature>
<evidence type="ECO:0000256" key="10">
    <source>
        <dbReference type="ARBA" id="ARBA00022737"/>
    </source>
</evidence>
<dbReference type="Pfam" id="PF21020">
    <property type="entry name" value="Spectrin_4"/>
    <property type="match status" value="1"/>
</dbReference>
<feature type="domain" description="Calponin-homology (CH)" evidence="20">
    <location>
        <begin position="77"/>
        <end position="192"/>
    </location>
</feature>
<feature type="region of interest" description="Disordered" evidence="18">
    <location>
        <begin position="2455"/>
        <end position="2482"/>
    </location>
</feature>
<organism evidence="23 24">
    <name type="scientific">Salmo salar</name>
    <name type="common">Atlantic salmon</name>
    <dbReference type="NCBI Taxonomy" id="8030"/>
    <lineage>
        <taxon>Eukaryota</taxon>
        <taxon>Metazoa</taxon>
        <taxon>Chordata</taxon>
        <taxon>Craniata</taxon>
        <taxon>Vertebrata</taxon>
        <taxon>Euteleostomi</taxon>
        <taxon>Actinopterygii</taxon>
        <taxon>Neopterygii</taxon>
        <taxon>Teleostei</taxon>
        <taxon>Protacanthopterygii</taxon>
        <taxon>Salmoniformes</taxon>
        <taxon>Salmonidae</taxon>
        <taxon>Salmoninae</taxon>
        <taxon>Salmo</taxon>
    </lineage>
</organism>
<dbReference type="CDD" id="cd00051">
    <property type="entry name" value="EFh"/>
    <property type="match status" value="1"/>
</dbReference>
<dbReference type="Pfam" id="PF00307">
    <property type="entry name" value="CH"/>
    <property type="match status" value="2"/>
</dbReference>
<feature type="region of interest" description="Disordered" evidence="18">
    <location>
        <begin position="565"/>
        <end position="631"/>
    </location>
</feature>
<evidence type="ECO:0000259" key="20">
    <source>
        <dbReference type="PROSITE" id="PS50021"/>
    </source>
</evidence>
<feature type="compositionally biased region" description="Basic and acidic residues" evidence="18">
    <location>
        <begin position="3336"/>
        <end position="3357"/>
    </location>
</feature>
<feature type="domain" description="Calponin-homology (CH)" evidence="20">
    <location>
        <begin position="205"/>
        <end position="309"/>
    </location>
</feature>
<dbReference type="InterPro" id="IPR001589">
    <property type="entry name" value="Actinin_actin-bd_CS"/>
</dbReference>
<dbReference type="InterPro" id="IPR003108">
    <property type="entry name" value="GAR_dom"/>
</dbReference>
<feature type="compositionally biased region" description="Polar residues" evidence="18">
    <location>
        <begin position="1"/>
        <end position="19"/>
    </location>
</feature>
<dbReference type="InterPro" id="IPR018247">
    <property type="entry name" value="EF_Hand_1_Ca_BS"/>
</dbReference>
<evidence type="ECO:0000313" key="23">
    <source>
        <dbReference type="Proteomes" id="UP001652741"/>
    </source>
</evidence>
<feature type="compositionally biased region" description="Low complexity" evidence="18">
    <location>
        <begin position="565"/>
        <end position="595"/>
    </location>
</feature>
<feature type="compositionally biased region" description="Polar residues" evidence="18">
    <location>
        <begin position="3044"/>
        <end position="3061"/>
    </location>
</feature>
<dbReference type="InterPro" id="IPR041615">
    <property type="entry name" value="Desmoplakin_SH3"/>
</dbReference>
<evidence type="ECO:0000256" key="8">
    <source>
        <dbReference type="ARBA" id="ARBA00022701"/>
    </source>
</evidence>
<dbReference type="PROSITE" id="PS00020">
    <property type="entry name" value="ACTININ_2"/>
    <property type="match status" value="1"/>
</dbReference>
<feature type="compositionally biased region" description="Low complexity" evidence="18">
    <location>
        <begin position="7798"/>
        <end position="7810"/>
    </location>
</feature>
<feature type="region of interest" description="Disordered" evidence="18">
    <location>
        <begin position="2730"/>
        <end position="2771"/>
    </location>
</feature>
<dbReference type="Pfam" id="PF21019">
    <property type="entry name" value="Spectrin_3"/>
    <property type="match status" value="1"/>
</dbReference>
<keyword evidence="11" id="KW-0106">Calcium</keyword>
<feature type="coiled-coil region" evidence="17">
    <location>
        <begin position="1555"/>
        <end position="1582"/>
    </location>
</feature>
<evidence type="ECO:0000256" key="5">
    <source>
        <dbReference type="ARBA" id="ARBA00022475"/>
    </source>
</evidence>
<dbReference type="GO" id="GO:0031581">
    <property type="term" value="P:hemidesmosome assembly"/>
    <property type="evidence" value="ECO:0007669"/>
    <property type="project" value="TreeGrafter"/>
</dbReference>
<dbReference type="PROSITE" id="PS50222">
    <property type="entry name" value="EF_HAND_2"/>
    <property type="match status" value="2"/>
</dbReference>
<evidence type="ECO:0000256" key="4">
    <source>
        <dbReference type="ARBA" id="ARBA00022443"/>
    </source>
</evidence>
<keyword evidence="23" id="KW-1185">Reference proteome</keyword>
<dbReference type="Pfam" id="PF17902">
    <property type="entry name" value="SH3_10"/>
    <property type="match status" value="1"/>
</dbReference>
<dbReference type="GeneID" id="106612695"/>
<feature type="compositionally biased region" description="Polar residues" evidence="18">
    <location>
        <begin position="2652"/>
        <end position="2664"/>
    </location>
</feature>
<dbReference type="InterPro" id="IPR001715">
    <property type="entry name" value="CH_dom"/>
</dbReference>
<feature type="compositionally biased region" description="Low complexity" evidence="18">
    <location>
        <begin position="2296"/>
        <end position="2307"/>
    </location>
</feature>
<dbReference type="InterPro" id="IPR002048">
    <property type="entry name" value="EF_hand_dom"/>
</dbReference>
<feature type="domain" description="GAR" evidence="22">
    <location>
        <begin position="7610"/>
        <end position="7723"/>
    </location>
</feature>
<evidence type="ECO:0000259" key="21">
    <source>
        <dbReference type="PROSITE" id="PS50222"/>
    </source>
</evidence>
<keyword evidence="6" id="KW-0963">Cytoplasm</keyword>
<dbReference type="PROSITE" id="PS50021">
    <property type="entry name" value="CH"/>
    <property type="match status" value="2"/>
</dbReference>
<reference evidence="24" key="1">
    <citation type="submission" date="2025-08" db="UniProtKB">
        <authorList>
            <consortium name="RefSeq"/>
        </authorList>
    </citation>
    <scope>IDENTIFICATION</scope>
</reference>
<dbReference type="PROSITE" id="PS51460">
    <property type="entry name" value="GAR"/>
    <property type="match status" value="1"/>
</dbReference>
<feature type="region of interest" description="Disordered" evidence="18">
    <location>
        <begin position="3044"/>
        <end position="3119"/>
    </location>
</feature>
<dbReference type="Gene3D" id="3.30.920.20">
    <property type="entry name" value="Gas2-like domain"/>
    <property type="match status" value="1"/>
</dbReference>
<evidence type="ECO:0000256" key="2">
    <source>
        <dbReference type="ARBA" id="ARBA00004245"/>
    </source>
</evidence>
<keyword evidence="7" id="KW-0597">Phosphoprotein</keyword>
<feature type="compositionally biased region" description="Polar residues" evidence="18">
    <location>
        <begin position="4158"/>
        <end position="4169"/>
    </location>
</feature>
<feature type="compositionally biased region" description="Low complexity" evidence="18">
    <location>
        <begin position="3074"/>
        <end position="3092"/>
    </location>
</feature>
<evidence type="ECO:0000256" key="15">
    <source>
        <dbReference type="ARBA" id="ARBA00023273"/>
    </source>
</evidence>
<dbReference type="Gene3D" id="1.20.58.60">
    <property type="match status" value="31"/>
</dbReference>
<keyword evidence="10" id="KW-0677">Repeat</keyword>
<evidence type="ECO:0000259" key="19">
    <source>
        <dbReference type="PROSITE" id="PS50002"/>
    </source>
</evidence>
<evidence type="ECO:0000256" key="9">
    <source>
        <dbReference type="ARBA" id="ARBA00022723"/>
    </source>
</evidence>
<feature type="compositionally biased region" description="Polar residues" evidence="18">
    <location>
        <begin position="2744"/>
        <end position="2753"/>
    </location>
</feature>
<dbReference type="Gene3D" id="1.10.418.10">
    <property type="entry name" value="Calponin-like domain"/>
    <property type="match status" value="2"/>
</dbReference>
<feature type="region of interest" description="Disordered" evidence="18">
    <location>
        <begin position="7907"/>
        <end position="7992"/>
    </location>
</feature>
<dbReference type="GO" id="GO:0005874">
    <property type="term" value="C:microtubule"/>
    <property type="evidence" value="ECO:0007669"/>
    <property type="project" value="UniProtKB-KW"/>
</dbReference>
<dbReference type="InterPro" id="IPR011992">
    <property type="entry name" value="EF-hand-dom_pair"/>
</dbReference>
<feature type="domain" description="EF-hand" evidence="21">
    <location>
        <begin position="7570"/>
        <end position="7605"/>
    </location>
</feature>
<feature type="compositionally biased region" description="Polar residues" evidence="18">
    <location>
        <begin position="7462"/>
        <end position="7474"/>
    </location>
</feature>
<evidence type="ECO:0000256" key="17">
    <source>
        <dbReference type="SAM" id="Coils"/>
    </source>
</evidence>
<feature type="compositionally biased region" description="Polar residues" evidence="18">
    <location>
        <begin position="7811"/>
        <end position="7833"/>
    </location>
</feature>
<dbReference type="GO" id="GO:0005925">
    <property type="term" value="C:focal adhesion"/>
    <property type="evidence" value="ECO:0007669"/>
    <property type="project" value="TreeGrafter"/>
</dbReference>
<feature type="coiled-coil region" evidence="17">
    <location>
        <begin position="4583"/>
        <end position="4705"/>
    </location>
</feature>
<feature type="region of interest" description="Disordered" evidence="18">
    <location>
        <begin position="2246"/>
        <end position="2270"/>
    </location>
</feature>
<feature type="compositionally biased region" description="Basic and acidic residues" evidence="18">
    <location>
        <begin position="2980"/>
        <end position="3003"/>
    </location>
</feature>
<dbReference type="InterPro" id="IPR043197">
    <property type="entry name" value="Plakin"/>
</dbReference>
<feature type="coiled-coil region" evidence="17">
    <location>
        <begin position="1157"/>
        <end position="1187"/>
    </location>
</feature>
<dbReference type="GO" id="GO:0005882">
    <property type="term" value="C:intermediate filament"/>
    <property type="evidence" value="ECO:0007669"/>
    <property type="project" value="TreeGrafter"/>
</dbReference>
<dbReference type="SMART" id="SM00033">
    <property type="entry name" value="CH"/>
    <property type="match status" value="2"/>
</dbReference>
<accession>A0A1S3SZF2</accession>
<evidence type="ECO:0000256" key="13">
    <source>
        <dbReference type="ARBA" id="ARBA00023203"/>
    </source>
</evidence>
<keyword evidence="15" id="KW-0966">Cell projection</keyword>
<dbReference type="Gene3D" id="2.30.30.40">
    <property type="entry name" value="SH3 Domains"/>
    <property type="match status" value="1"/>
</dbReference>
<feature type="coiled-coil region" evidence="17">
    <location>
        <begin position="792"/>
        <end position="819"/>
    </location>
</feature>
<sequence>MSSGSGNASLHCSMSSSADFSDEDDYSFKSGSVSPAPGDTLPWNLPRHERHKRKIQGGSVLDPAERAVLRIADERDRVQKKTFTKWINQHLLKVRKHVNDLYEDLRDGHNLISLLEVLSGQSLPRERDFLKTLRLPREKGRMRFHRLQNVQIALDYLKRRQVKLVNIRNDDITDGNPKLTLGLIWTIILHFQISEIHVCGESEDMTAKERLLMWSQQMTEGYVGVRCNNFTTSWRDGRLFNAIIHKYRPDLVDMGRVSAQTSRSNLEQAFGVAERLGVARLLDPEDVDVQSPDEKSVITYVSTLYDVFPKVPDGVDGINANDVDIKWVEYQNMVNYLIQWIKHNVGLMSDRAFPNNPVELKALYTQYLQFKENEIPLKETEKSKIKYLYKMLEVWMEFGRIQLPQGFHPNDVEKEWGKLIVAMLEREKSLRPEVDRLEMLQQIATRVQRDCVTGEDKLALARTALQSDAKRLESGVQFQNEAEVSGYLLECENHLRQQVVDIQILLDGKFYCSDRLVQRVSKLRDDLLGLRAECSSVYSEGRTLTTQQTRMMISGITQSLNSGFSSSNHNSSLTPGGLGTPGSTFTSSFTPGLTPALSPAMTPSGMQPGSIQAYMGGGGGGMDPGSLQHHKHMQIRKPLGKSSLVDPNMTKEEVNMNFVQDLINWVEEMQVQLDHGDWGADLPSVETHLENHRSVHRAIEEFQMSLKEAKLSEIQMTQAQKLSYSDKLGNLEYQYGKLLKCSRERQKNLESLHDFVSRATMELIWLNEKEEEEVAFDWSDRNGNISKKREYHADLMRELDDKEKVIKSVQDNAENLLQENHPARLTIEAYRAAMQTQWSWILQLCSCVEQHLKDNTVYFEFFNDAKESMDYLKSLQGDIQRKYGCDRTSSVHKLEDHIQESMDEKEQLLQYRSTVAGLVGKAKAIVQLKPRTPDTPIRSSIPVKAICDYRQIEITIYKDDECVLASNSHRAKWKVISPSGNEAMVPSVCFTVPPPNKEAVDQASRIEQLYQNVLTLWHHSHINMKSVVSWHYLMADVRAIRNWNVSSIKTMLPGEHQQVLSNLQSHFEDFLEDSEESEVFTIADCSQLEREVLTCKEYYEELLKSAEREEHEESVYNLYISEVRNFRMRLEAQEEHLIRQIRTPLDRDDLEQSVLRITEQEKKKAELDQLMEDLETMKEKCETFLRQATASPSVPALSSDLNVLIQSMSQVYSMSSIYLEKLKTVSLVVRHSQNAEALVKLFEAKLSEEDAVNSDLKSIDTVVSTLKQWRSEIDEQREVFHDLEDGLQKARGISDHMFKAHNERDFDLDWHKEKADQLGERWHNVHTQIDSRLRDLEGISKSLKYYKDSYSSLNDWVREMEAAQLKTQENQPEDSKALAELLNQQKVLVAEMEHKQSRIDECQKYSEQYSSGAKDYELQLMTYRAMVDSQHKSPLKRRRMQNSADAIVQEFMDLRTRYTAVVTSMTQYVKFASETLKRTEGEERSVDEEKKEHGDKVSKLLGWMTSVKPGQSKDGKASTEASSKPQVSMEEMVTKKEQIAEALRTTQLMLTKHSDKMTEDEKQEAKEQLKSLHQAYSDLSQQCSDQTPSTEQAFQTIEGVLEVGSVEVYSVFSSVQSGLIDHNTGLCLLEAQLITSGLVLPQLRMCLELDDALHHNLIDEPTWKQLRELNEANQCILSPAFSSEPLPVIAAVREGAISEPLAMKVIEIQLATGGLRVSYTGDILTLERAFQFGLIPAPLYVKLLERQDTWKDLINPSTAEKVSLTQLVQRSVADVETGLRLLPVKKSHNGNMELTSGREISVFSAVHEGLIDRQTTMRLLGAQLFAGGIFNPKTGRKLTVEEALSEGLIDQGTATGILSQQAQNGGIVNPQNGKRLSVDEAVQCDLMSSSSALLVLEKQKGFMGLLWPHSGEILTVSTSLQHEIITNQLAFKLLSNRQKIAALYIAEDSEVMDINYATQNGFIDTHTAEVLKTIEIPDVFPDVDDLNDRFSSWLMLRELQIGGSRRPTDDIEIDDETINAPSPIEAKQLFISYLMMNSYMDPKSGQRLLIFDGQLTKMAELLVNISVETSENQLQNTALGEATFVDISLKEDISEDSEISFESNTEDFGYLHINEETDGTMKDHHASSFFREDKSNYNQSDNKAFSNNVFMVLAQDGTEESASAIDCVNNTTQPDSEISIYQNNTMGINPIGIDVETSDNQPKETFNGISATQTSPKSCSVNVTDISLLSGAQVGKRMLAQDFTEELSGSDKNTRQHDSDTSVLSDGIYQKNASPSSVEIGLETSDIALYNQPKGESASEAMSESSSPTKSCLVSGKDMSLLAQRVTEEASVAVHSEMNAGQYDSKANVLSNSIYQKNRQGTSPLSFEIDVETSEIASDHQTKETVNAVSATQTVLENSAPPRLCLVNDTDMSLSSGAKDSRRTVAQGLTVEASVEVSSTSTSLALIEMNLETSEIASDNQPKETANGGSPTQTILASSTPRSCSVDSEASVFKKKKKKKRTNNTSLVPFDIDVETSHKASDIPTETFNGGSATQTILKSRTPRSCSVNDTDISLPSCVQDSKMALVQGFTDKSSSSENYTRQPDSERSVLCDSIYLKNTNNTSPEPLAFDLKTSSSDNQPKETFTFNEGSATQIILERSIHQRLCTVNDTDTSFPSAAQNSKSMPAEKEYSSSENNVEHSKREIVHSFTDESSISIDSEKNTRQHASEMCVLPDRIDQKNTMRTVPTSMKIDTGLNMPPGAQDSPQRPTNPMTPGCETDKKTKSESSPLSTLLADTLDTSTEVPCTEEEAWDNEDERGFAIHLLRAQLEEGGILDIISGKRYDLDAALDKGLVDEETVLEVLALQLHKGEVLGDERSTVATLKEAVSRGSISSQIALQIMEQQSLLGGVYDSKSGCTIRVNEALDSGLIDDDLAEKILHSDPVHNAIIDPDRNCVHRISYSQSLCLIDNNEAENIRQHQTDKKVAVLVLDAPDEDVNGEEGKENRNRHAGEDVDAEGNREQNCDSQKSLLPSFTISHGVCRQILSPILSDQVTGECVIHQPDTSYSLREDGSSQAPTSPLSDMVPGSRNSIHNDTLSNRSNSLSLSDSGDSGAPQAQAKEVRQTEEDGNSSLRRDTDLSCEAIGFTPGDGQLGAGYREIVGNQTASPVQSDSGVSCSSHSDLLSDERKMENVLNAVQPPASQLVNESDQRIDSSSLRDLSSDVTSTASTVVGVNVDKMVMNSDGLPSFSTVPPQQPLGKSDGDIKPTSSQSGYSQSEPTGQKKTPVQLTNSSDLAIVSSVLIIETRCDNNDSYDIGDQEQLETAPTKVISSRITPDLTLTDKHLSNSNANVNAKANDRVESSRGDDSKPSSGRQEDSSDGSVSQITDQADSPTVSKSSQTGQTGTDKCNSVVSEKLPDTSLSSASEMFPGYPLKATEPGMRSVVKQDKCGAVENHPQPMAAIVQPDSSSNTPSTSEITSQHLVKGKEPGLGSDLTQDGNRQNLCIGDENHTHLMTVDVQPDFMTPDSVPPPVSAIYSALRSGLGELVRMRVEGADVDELQKAETQALEGIINLIQDNPQSHGRVSGDFGGETDAAPRLVKSSSPDLLRDLLTHEALRSGKTSLDGGKPPHEETPSDMTQIQFQQVLQSVSSSQDPAMLRDVIGALSSILGGAPDEDRPRNLEIIQEEGSSDEAEGAVADPMEGLDLYQSTEVETISDTGNAEAVQPTVRYSTQDYLECVGRLQDHADVLVEIRNDLSSKQGSLSNNMEELHSQLEESQLLEAHLSTLASFLTRDLDIAKQLLKSANELIPTHIHQDLASAFRELQPAFADVCQMSAERNYVLTQAIDKGKANLESTYQELLSTLDQLSGCIHDNSERACNLDILNTYDVDTVKEMIQNNKDMVTNVSGTQRHLEDTAFDIQYFISEHAQFLSPAQSRHLLKSLSATQRAIKDLMERVANQRHTLQLQLEISENESQQKCLVEKQKEFSDKLQELCDNLTNTENCLIGQQQQAKSVESVEDLQQVQKEHQALQKDILTNGSALNEVISSTKTFLDENRSKLNPDQIAAIESKLEDAKSKVKLINQRAEESRKDVEKSVTTAIKQETEKEAVVEQLEESKNKIEGLLDWINNIGNEKGMGVDQTDHMGKQNGNMPLPSETSAKNILGEDDDPNGNNGNALQTTDNDTGRQATEKTPKLDLDKQYDRVKARHQEILSQQQDMIMATQSAQALLDHQAHALSSTEKDKLQMDIQELKSRYDASLTQAEQQMKHVVQVQEELKKFQGDCEEFEGWLQQAEGEVGELGAPAGALNILTEKLQRQKSFSEDVISHKGDLRFITISGQKVLDVAKACGHMDPEGKDAQLEVDTTGTCAAVKQKLDSAASRYKALHSQCNELGNNLKDVVDKYKKYEDSTAGLVKWLNNSVEEARRQQSEAIAADPQTLQKQLEDTKALQNQITGRQTAVETLRKTSDSLVTAEGDLLTNQDEIQETVDDIVERYDNLSKSVSDRNEKLQITLTRSLSVQDGLDEMISWMEGVEKSVKEKGQVPLDSAAIGDVLSKGAALEQDISSRQSSISAMKAKVKKFVETADPSAAALLQSKMDALSQRFSDTCDKHKQKMDQLEQLKDKVEEFEKTSDKVQQFVLKRSQALSETDGPGKNVNELSQLMQDTNTELAEHAKDVEILQKLSKELSNMGPEGSMAQIQGKIDILSNNFNAFKDTVKEKEEEVSSCQDQLGDFRDAAGALRTWLEETTEKVPVVQPTSSEQSLLNDLQRVNALMEEWTTKGSAVQDINSKGSALCSFISVLTSPAKTKMSHKSAVANGGGPGNHAYLTNKELMVVQQNMSYINEGHKSLGELLNDRAAELSGLVQQVAEAQKETDAMITWLKDMKKTTASWNSASTEKDAMKTQLEQQKAFEEDMKQKREQLQKLREKLLHLIEKHPDSPEAVKWKQMLAQIDAAWADVSGSVEDRKQHLEESNRNLDVFQTTEPQLRQWLSEKEMMLSVLGPLSMDPNMLNTQRQQVQILLNEFDSHKPQYDQLNEAAAAILSTSGKQDPSSGVKVVKDQLAAVTQKWQGLTGQLRQRAGLIDQAVGKTGQFQDLLRSLSQSAASLETRLNSQQALSSQPDVVKKQLEEANTISGQLREERKRLKEAETLCSELSALVTEDYLKTDLARQLEVVTKPFKQLEDKAVKRIQQLNSAFASSQQFHQTSKDFQGWMNETLQEQCKSQAVSAQVETLRQSLKEHSALQKALSEHEEPYSTIVREGETLLQNTDGAEKVALQGQLATLRSNWDDVKKSSSERQDQLQGALQRAQKYHEHAEKLQSWVQESEVREGSVRLSVDPVEVESSISQLKAIQKDVDKHRGMVAQLNTAAESLLEVANADTEAVREEKAAIGQSVDRVTERVQNKRESLDKISQRLKEFNDTHKEAKGQLEGAKKQLVAYSSLGVQAYSNKNLTSMKAQQKSLDGVNTQLEHLKSLAQGLVADVPEADGVTDLLLQADSLEKEYCSLSKDVGKTCSTLEGKLQGIGQFQTNIREMFTRFADLDDELDSMAPVGRELATLNEQQGGIKGFVEKLQELMADTAQGEDRCKKMLETEASPDLLGLKRDLDVLSKQCGKLMDRAKGREEEVGSTLTRLNELYSKLQQFTNKLGGAEVKEEGQGSVGMETDVINQQLEAFKVFQKEEVDPLQTQLQDINWLGQGLIQNAAKGTSTKGLEHDLEDGNTRWNTLNKKIAERSAQLHEALLHCGRFQDALESLLSWLTDTEELVSNQKPPSAEFKVVKAQIQEQILLQRLLDDRRPTVELIKKEGGKVVDLGAEFVEKEKVGKEIECLGQRWDALLKKAENRHKQLKSILVVAQQFHETLEPLSEWLSATEKRLAKSEPIGTQTTKLEVQISQHKALEEEIMGHSKDLVQAVSLGQMLKPVSSVDDKELVQSKLDSTQASYIELQEHCRRKAEMLQQALANAQLFGEDEVALMNWLNEVHTRLSEVSVKDYKTDVLEKQCAEQLALHEDIELRKQNVDQAISNGLELLKQTTGDEVVVIQGKLDGIKTRYAEINSMSGNVSKTLDEALTLASKLQHTHEDLSSWLKNVEAELTAFAAQLPVGEQLIQAQDRQKALLKEAMDHKPQVDKLNEVSSSLLELVPWRAREGLDKLVTEDNDRYKAASDTITQHVEQINAAILKSQQFEQAADNLLAWLTEAERKMLSLGEIRLEQDQTTAQLQAQKGFSMDIMRHKDAVDDIVKTGEAIMNSKDEDEKQALKVKIQALLEKYGVVSQLNSERCLQLERAQSLASQFWETYEELWPWLQETRTSFSQLPLLAIEYEALRQQQEELRQMRELIAEHKPHIDKMNKTGPQLLELSPVEGIPIREKYTATDLLYAQLKADVKQRAATLDEAISKSTQFHDKIEPMLESLERIAERLRQPPSISVEVEKIREQITENKAVSVDLEKLQPSYDTLKQRGEEMIARSAGADKDISAKAVQDKLDQMVFTWNEIHALMEEREAKLLDVMDLADKFWCDHCALIVTIKDTQDLLRELEEPGVDPSVVKQQQESLESFKEEIDGLQEELDVVRNLGAELMAACGEPDKPVIKKSIDEVNSAWETLNKALKERVDRLDEAMQAAMQFQDGLQGMFDWVDIVEHKLDSMSPVGTDLDTVKQQIEELKEFKGEAYQLQIEMERLNHQAGLLLKKVTEEYDRCAIQEPMTELKMLWDNLDENIINRQHKLEGALLALGQFQHALDELLAWMSNTEELLNEQRKAAGDPKAIEIELAKHHVLQNDVMAHKTTVEVVNKAGTDLVESTSGEEASGLQSKLENLTQRWKNILEKTEQRRHQLDGALLQAQGFHGEIEDMQQWLKDTERQLLASKAVGGLPDTAREQLNAHLELCSALEAKEELYQQLMNKGQQLLTMTPSGQDSNTEQDLRNLQDKRESVQVKVAERKVKLEEALTLATEFHNSLQDFINWLTQAEQTLTMSSPASLILENIMFQIDEHKVFVTEVNSHREQIVELDKTGTHLKYFSQKQDVVLIKNLLISVQGRWEKVVQRSVERGRLLDDARKRAKQFHETWNKLTEWLDESEKALDSELEIANDPDKIKMQLAQHKEFQKALGSKHSVYDTTSRTGRALKDKTSLQDDNQKLDDMLSELRDKWDTVCGKSVERQNKLEEALLFSGQFTDALQALIDWLYRVEPQLAEDQPVHGDIDLVLNLIDSHKVFQKELGKRTGSVAALKRSAKDLIESSHEDSSWVKAQMQELSARWETVCARSVSKQTRLEQALCQAEEFHSTVHILLEWLAEAEQSLRFHGTLPDDEDALRALIEQHKEFMKKQEEKRVGLNKATSMGEAILTICHPDSITTIKHWNTIIKARFEEVQAWARQHQQRLAMALSDLLATQELLEGLLCWLQWAEATLNEKDKEVLPQEIDEVKALIAEHQTFMEEMTRKQPDVDTITKTHKRKAAGGSEPAIQSQIPVLERGRGGRKRSPTQAMYPSASQPPIETKNPRVNLLVSKWQQVWLLALDRRRKLNDSMDRLEELKEFANFDFDVWRKRYMRWMNHKKSRVMDFFRRIDKDQDGKVTRQEFIEGILSSKFPTSRLEMSAVADIFDRDGDGYIDYYEFVAALHPNKEAYKPLTDADKIEDEVTRQVAKCKCPKRFQVEQIGANKYRFYLGNQFGLVHCLHDDEIIANRDSPNLTPQLHVTVLESCILFGDSQQLRLVRILRSTVMVRVGGGWMALDEFLVKNDPCRVHHHGSKMLRSESNSSITQSPIGWQQISHFLTLLHEPPSAKGRTNMELREKFILPEGTTQMMASFRYRGRRSRPSSRAASPNRSNSSHSCPAQHNNPALPSTPKTPQHITRNYDKPWLTNSKPSSPLKSSDSFESQGSSSESTPIQGSKLRLPGYLSGKGFQSGEEQGTLINAAVMKARGQAIGFESRRSGSRPGSKAGSRGSSRRGSDASDFDISDIASVCSDTSETVGDTSRATPRSSSRQHGGKPSKIPTPQRRSTPSKLAQTSKR</sequence>
<dbReference type="GO" id="GO:0042060">
    <property type="term" value="P:wound healing"/>
    <property type="evidence" value="ECO:0007669"/>
    <property type="project" value="TreeGrafter"/>
</dbReference>
<evidence type="ECO:0000256" key="12">
    <source>
        <dbReference type="ARBA" id="ARBA00023136"/>
    </source>
</evidence>
<dbReference type="InterPro" id="IPR002017">
    <property type="entry name" value="Spectrin_repeat"/>
</dbReference>
<dbReference type="SMART" id="SM00250">
    <property type="entry name" value="PLEC"/>
    <property type="match status" value="10"/>
</dbReference>
<dbReference type="Pfam" id="PF02187">
    <property type="entry name" value="GAS2"/>
    <property type="match status" value="2"/>
</dbReference>
<dbReference type="GO" id="GO:0005509">
    <property type="term" value="F:calcium ion binding"/>
    <property type="evidence" value="ECO:0007669"/>
    <property type="project" value="InterPro"/>
</dbReference>
<feature type="region of interest" description="Disordered" evidence="18">
    <location>
        <begin position="3177"/>
        <end position="3204"/>
    </location>
</feature>
<gene>
    <name evidence="24" type="primary">LOC106612695</name>
</gene>
<evidence type="ECO:0000256" key="6">
    <source>
        <dbReference type="ARBA" id="ARBA00022490"/>
    </source>
</evidence>
<dbReference type="SMART" id="SM00054">
    <property type="entry name" value="EFh"/>
    <property type="match status" value="2"/>
</dbReference>
<dbReference type="GO" id="GO:0003779">
    <property type="term" value="F:actin binding"/>
    <property type="evidence" value="ECO:0007669"/>
    <property type="project" value="UniProtKB-KW"/>
</dbReference>
<feature type="region of interest" description="Disordered" evidence="18">
    <location>
        <begin position="2974"/>
        <end position="3005"/>
    </location>
</feature>
<name>A0A1S3SZF2_SALSA</name>
<dbReference type="Proteomes" id="UP001652741">
    <property type="component" value="Chromosome ssa01"/>
</dbReference>
<feature type="coiled-coil region" evidence="17">
    <location>
        <begin position="6529"/>
        <end position="6556"/>
    </location>
</feature>
<feature type="coiled-coil region" evidence="17">
    <location>
        <begin position="4884"/>
        <end position="4918"/>
    </location>
</feature>
<dbReference type="InterPro" id="IPR018159">
    <property type="entry name" value="Spectrin/alpha-actinin"/>
</dbReference>
<evidence type="ECO:0000256" key="14">
    <source>
        <dbReference type="ARBA" id="ARBA00023212"/>
    </source>
</evidence>
<dbReference type="Pfam" id="PF21097">
    <property type="entry name" value="SR_plectin_7"/>
    <property type="match status" value="1"/>
</dbReference>
<feature type="region of interest" description="Disordered" evidence="18">
    <location>
        <begin position="1"/>
        <end position="59"/>
    </location>
</feature>
<dbReference type="InterPro" id="IPR036872">
    <property type="entry name" value="CH_dom_sf"/>
</dbReference>
<feature type="compositionally biased region" description="Polar residues" evidence="18">
    <location>
        <begin position="7978"/>
        <end position="7992"/>
    </location>
</feature>
<evidence type="ECO:0000256" key="16">
    <source>
        <dbReference type="PROSITE-ProRule" id="PRU00192"/>
    </source>
</evidence>
<feature type="compositionally biased region" description="Polar residues" evidence="18">
    <location>
        <begin position="3360"/>
        <end position="3392"/>
    </location>
</feature>
<dbReference type="GO" id="GO:0005886">
    <property type="term" value="C:plasma membrane"/>
    <property type="evidence" value="ECO:0007669"/>
    <property type="project" value="UniProtKB-SubCell"/>
</dbReference>
<feature type="domain" description="SH3" evidence="19">
    <location>
        <begin position="938"/>
        <end position="995"/>
    </location>
</feature>
<dbReference type="SUPFAM" id="SSF143575">
    <property type="entry name" value="GAS2 domain-like"/>
    <property type="match status" value="1"/>
</dbReference>
<dbReference type="Gene3D" id="3.90.1290.10">
    <property type="entry name" value="Plakin repeat"/>
    <property type="match status" value="4"/>
</dbReference>
<feature type="region of interest" description="Disordered" evidence="18">
    <location>
        <begin position="1506"/>
        <end position="1531"/>
    </location>
</feature>
<feature type="region of interest" description="Disordered" evidence="18">
    <location>
        <begin position="7451"/>
        <end position="7476"/>
    </location>
</feature>
<feature type="compositionally biased region" description="Low complexity" evidence="18">
    <location>
        <begin position="3193"/>
        <end position="3204"/>
    </location>
</feature>
<keyword evidence="14" id="KW-0206">Cytoskeleton</keyword>
<dbReference type="InterPro" id="IPR001101">
    <property type="entry name" value="Plectin_repeat"/>
</dbReference>
<dbReference type="CDD" id="cd00176">
    <property type="entry name" value="SPEC"/>
    <property type="match status" value="18"/>
</dbReference>
<dbReference type="PANTHER" id="PTHR23169:SF24">
    <property type="entry name" value="DYSTONIN"/>
    <property type="match status" value="1"/>
</dbReference>
<dbReference type="SMART" id="SM00150">
    <property type="entry name" value="SPEC"/>
    <property type="match status" value="34"/>
</dbReference>
<dbReference type="PROSITE" id="PS00018">
    <property type="entry name" value="EF_HAND_1"/>
    <property type="match status" value="2"/>
</dbReference>
<dbReference type="GO" id="GO:0042995">
    <property type="term" value="C:cell projection"/>
    <property type="evidence" value="ECO:0007669"/>
    <property type="project" value="UniProtKB-SubCell"/>
</dbReference>
<dbReference type="InterPro" id="IPR041573">
    <property type="entry name" value="Desmoplakin_Spectrin-like"/>
</dbReference>
<feature type="compositionally biased region" description="Low complexity" evidence="18">
    <location>
        <begin position="3326"/>
        <end position="3335"/>
    </location>
</feature>
<feature type="compositionally biased region" description="Basic and acidic residues" evidence="18">
    <location>
        <begin position="2666"/>
        <end position="2681"/>
    </location>
</feature>
<dbReference type="Pfam" id="PF00681">
    <property type="entry name" value="Plectin"/>
    <property type="match status" value="4"/>
</dbReference>
<feature type="region of interest" description="Disordered" evidence="18">
    <location>
        <begin position="2652"/>
        <end position="2681"/>
    </location>
</feature>
<dbReference type="InterPro" id="IPR049538">
    <property type="entry name" value="PCN-like_spectrin-like_rpt"/>
</dbReference>
<dbReference type="RefSeq" id="XP_014069712.2">
    <property type="nucleotide sequence ID" value="XM_014214237.2"/>
</dbReference>
<proteinExistence type="predicted"/>
<dbReference type="SMART" id="SM00243">
    <property type="entry name" value="GAS2"/>
    <property type="match status" value="1"/>
</dbReference>
<dbReference type="PROSITE" id="PS00019">
    <property type="entry name" value="ACTININ_1"/>
    <property type="match status" value="1"/>
</dbReference>
<evidence type="ECO:0000256" key="18">
    <source>
        <dbReference type="SAM" id="MobiDB-lite"/>
    </source>
</evidence>
<keyword evidence="4 16" id="KW-0728">SH3 domain</keyword>
<keyword evidence="17" id="KW-0175">Coiled coil</keyword>
<keyword evidence="13" id="KW-0009">Actin-binding</keyword>
<keyword evidence="9" id="KW-0479">Metal-binding</keyword>
<evidence type="ECO:0000256" key="11">
    <source>
        <dbReference type="ARBA" id="ARBA00022837"/>
    </source>
</evidence>
<keyword evidence="12" id="KW-0472">Membrane</keyword>
<keyword evidence="8" id="KW-0493">Microtubule</keyword>
<feature type="coiled-coil region" evidence="17">
    <location>
        <begin position="5080"/>
        <end position="5141"/>
    </location>
</feature>
<dbReference type="GO" id="GO:0005737">
    <property type="term" value="C:cytoplasm"/>
    <property type="evidence" value="ECO:0007669"/>
    <property type="project" value="TreeGrafter"/>
</dbReference>
<dbReference type="SUPFAM" id="SSF47576">
    <property type="entry name" value="Calponin-homology domain, CH-domain"/>
    <property type="match status" value="1"/>
</dbReference>
<dbReference type="Pfam" id="PF13499">
    <property type="entry name" value="EF-hand_7"/>
    <property type="match status" value="1"/>
</dbReference>
<comment type="subcellular location">
    <subcellularLocation>
        <location evidence="1">Cell membrane</location>
    </subcellularLocation>
    <subcellularLocation>
        <location evidence="3">Cell projection</location>
    </subcellularLocation>
    <subcellularLocation>
        <location evidence="2">Cytoplasm</location>
        <location evidence="2">Cytoskeleton</location>
    </subcellularLocation>
</comment>
<feature type="compositionally biased region" description="Polar residues" evidence="18">
    <location>
        <begin position="4129"/>
        <end position="4142"/>
    </location>
</feature>
<feature type="coiled-coil region" evidence="17">
    <location>
        <begin position="6638"/>
        <end position="6665"/>
    </location>
</feature>
<feature type="coiled-coil region" evidence="17">
    <location>
        <begin position="4046"/>
        <end position="4101"/>
    </location>
</feature>
<dbReference type="GO" id="GO:0045104">
    <property type="term" value="P:intermediate filament cytoskeleton organization"/>
    <property type="evidence" value="ECO:0007669"/>
    <property type="project" value="InterPro"/>
</dbReference>
<dbReference type="Pfam" id="PF18373">
    <property type="entry name" value="Spectrin_2"/>
    <property type="match status" value="1"/>
</dbReference>
<feature type="region of interest" description="Disordered" evidence="18">
    <location>
        <begin position="3321"/>
        <end position="3392"/>
    </location>
</feature>
<dbReference type="Gene3D" id="1.10.238.10">
    <property type="entry name" value="EF-hand"/>
    <property type="match status" value="1"/>
</dbReference>
<evidence type="ECO:0000256" key="1">
    <source>
        <dbReference type="ARBA" id="ARBA00004236"/>
    </source>
</evidence>
<feature type="region of interest" description="Disordered" evidence="18">
    <location>
        <begin position="3559"/>
        <end position="3579"/>
    </location>
</feature>
<evidence type="ECO:0000259" key="22">
    <source>
        <dbReference type="PROSITE" id="PS51460"/>
    </source>
</evidence>
<dbReference type="GO" id="GO:0008017">
    <property type="term" value="F:microtubule binding"/>
    <property type="evidence" value="ECO:0007669"/>
    <property type="project" value="InterPro"/>
</dbReference>
<feature type="region of interest" description="Disordered" evidence="18">
    <location>
        <begin position="4116"/>
        <end position="4177"/>
    </location>
</feature>
<dbReference type="GO" id="GO:0030056">
    <property type="term" value="C:hemidesmosome"/>
    <property type="evidence" value="ECO:0007669"/>
    <property type="project" value="TreeGrafter"/>
</dbReference>
<feature type="region of interest" description="Disordered" evidence="18">
    <location>
        <begin position="2294"/>
        <end position="2313"/>
    </location>
</feature>
<feature type="compositionally biased region" description="Polar residues" evidence="18">
    <location>
        <begin position="7945"/>
        <end position="7966"/>
    </location>
</feature>
<dbReference type="InterPro" id="IPR036534">
    <property type="entry name" value="GAR_dom_sf"/>
</dbReference>
<dbReference type="InterPro" id="IPR035915">
    <property type="entry name" value="Plakin_repeat_sf"/>
</dbReference>